<evidence type="ECO:0000256" key="3">
    <source>
        <dbReference type="ARBA" id="ARBA00022574"/>
    </source>
</evidence>
<dbReference type="GeneID" id="30145439"/>
<reference evidence="10" key="1">
    <citation type="submission" date="2016-05" db="EMBL/GenBank/DDBJ databases">
        <title>Comparative genomics of biotechnologically important yeasts.</title>
        <authorList>
            <consortium name="DOE Joint Genome Institute"/>
            <person name="Riley R."/>
            <person name="Haridas S."/>
            <person name="Wolfe K.H."/>
            <person name="Lopes M.R."/>
            <person name="Hittinger C.T."/>
            <person name="Goker M."/>
            <person name="Salamov A."/>
            <person name="Wisecaver J."/>
            <person name="Long T.M."/>
            <person name="Aerts A.L."/>
            <person name="Barry K."/>
            <person name="Choi C."/>
            <person name="Clum A."/>
            <person name="Coughlan A.Y."/>
            <person name="Deshpande S."/>
            <person name="Douglass A.P."/>
            <person name="Hanson S.J."/>
            <person name="Klenk H.-P."/>
            <person name="Labutti K."/>
            <person name="Lapidus A."/>
            <person name="Lindquist E."/>
            <person name="Lipzen A."/>
            <person name="Meier-Kolthoff J.P."/>
            <person name="Ohm R.A."/>
            <person name="Otillar R.P."/>
            <person name="Pangilinan J."/>
            <person name="Peng Y."/>
            <person name="Rokas A."/>
            <person name="Rosa C.A."/>
            <person name="Scheuner C."/>
            <person name="Sibirny A.A."/>
            <person name="Slot J.C."/>
            <person name="Stielow J.B."/>
            <person name="Sun H."/>
            <person name="Kurtzman C.P."/>
            <person name="Blackwell M."/>
            <person name="Grigoriev I.V."/>
            <person name="Jeffries T.W."/>
        </authorList>
    </citation>
    <scope>NUCLEOTIDE SEQUENCE [LARGE SCALE GENOMIC DNA]</scope>
    <source>
        <strain evidence="10">NRRL Y-12698</strain>
    </source>
</reference>
<evidence type="ECO:0000256" key="1">
    <source>
        <dbReference type="ARBA" id="ARBA00005434"/>
    </source>
</evidence>
<evidence type="ECO:0000256" key="4">
    <source>
        <dbReference type="ARBA" id="ARBA00022737"/>
    </source>
</evidence>
<dbReference type="InterPro" id="IPR050853">
    <property type="entry name" value="WD_repeat_DNA-damage-binding"/>
</dbReference>
<keyword evidence="3 7" id="KW-0853">WD repeat</keyword>
<dbReference type="InterPro" id="IPR015943">
    <property type="entry name" value="WD40/YVTN_repeat-like_dom_sf"/>
</dbReference>
<dbReference type="GO" id="GO:0005737">
    <property type="term" value="C:cytoplasm"/>
    <property type="evidence" value="ECO:0007669"/>
    <property type="project" value="EnsemblFungi"/>
</dbReference>
<dbReference type="GO" id="GO:0034399">
    <property type="term" value="C:nuclear periphery"/>
    <property type="evidence" value="ECO:0007669"/>
    <property type="project" value="EnsemblFungi"/>
</dbReference>
<accession>A0A1E3R0C3</accession>
<dbReference type="OrthoDB" id="9890280at2759"/>
<name>A0A1E3R0C3_9ASCO</name>
<dbReference type="InterPro" id="IPR019775">
    <property type="entry name" value="WD40_repeat_CS"/>
</dbReference>
<keyword evidence="6 8" id="KW-0238">DNA-binding</keyword>
<dbReference type="SMART" id="SM00320">
    <property type="entry name" value="WD40"/>
    <property type="match status" value="5"/>
</dbReference>
<evidence type="ECO:0000256" key="5">
    <source>
        <dbReference type="ARBA" id="ARBA00022763"/>
    </source>
</evidence>
<gene>
    <name evidence="9" type="ORF">BABINDRAFT_159314</name>
</gene>
<feature type="repeat" description="WD" evidence="7">
    <location>
        <begin position="334"/>
        <end position="370"/>
    </location>
</feature>
<dbReference type="GO" id="GO:0003677">
    <property type="term" value="F:DNA binding"/>
    <property type="evidence" value="ECO:0007669"/>
    <property type="project" value="UniProtKB-UniRule"/>
</dbReference>
<evidence type="ECO:0000313" key="9">
    <source>
        <dbReference type="EMBL" id="ODQ82812.1"/>
    </source>
</evidence>
<dbReference type="RefSeq" id="XP_018988140.1">
    <property type="nucleotide sequence ID" value="XM_019127586.1"/>
</dbReference>
<evidence type="ECO:0000313" key="10">
    <source>
        <dbReference type="Proteomes" id="UP000094336"/>
    </source>
</evidence>
<evidence type="ECO:0000256" key="2">
    <source>
        <dbReference type="ARBA" id="ARBA00021132"/>
    </source>
</evidence>
<dbReference type="SUPFAM" id="SSF50978">
    <property type="entry name" value="WD40 repeat-like"/>
    <property type="match status" value="1"/>
</dbReference>
<keyword evidence="10" id="KW-1185">Reference proteome</keyword>
<keyword evidence="4" id="KW-0677">Repeat</keyword>
<protein>
    <recommendedName>
        <fullName evidence="2 8">DNA damage-binding protein CMR1</fullName>
    </recommendedName>
</protein>
<dbReference type="PANTHER" id="PTHR14773:SF0">
    <property type="entry name" value="WD REPEAT-CONTAINING PROTEIN 76"/>
    <property type="match status" value="1"/>
</dbReference>
<dbReference type="Proteomes" id="UP000094336">
    <property type="component" value="Unassembled WGS sequence"/>
</dbReference>
<sequence length="539" mass="60817">MTLSDFEKQRQANIARNQALLKQLNLDSISQDIYSELKKEDAPKRRRATKPVKPREIVPALPTRRSRRIAGVKLEDVTDDPFIQEVTEAERKREELERIKRMRLSGDVSLVDIITDKNGVKAEEDEALLEKFREIGKNYSMGDFFDQMVEKYATTDKALQELREEFTKVTLVPQYDPNDVKITPGRMSTVTFHPSTAKRLVVGGDVNGHIGIWSVDNGSPIEYIKDEAEEVEETEELEPDITILKNHGKNVGKIVIQPTDSTKIITSSYDGSIRSIDLNNLKSTEKYFSQIDGLALGVSDIQFGSPNVLFYTTLEGLFGRVDFRESSRKKYDLLRVHDKKIGSFSANPNRDYQIATASLDRSLRIWDLRNVKASPWSEYEGARSPHCYGGFSSRLSVSCADWNSSNKIVCNGYDDKINIIDVSDASSWSQTYVIPGVKEEVAEGIPNSIVAEHRIKHNCQTGRWVSILKSKWQQNPRDGYEKFAIGNMNRAVDVYSENGQQIAHLQSLRLTAVPAVVAWHPTENWIVGGSASGKGYLFC</sequence>
<evidence type="ECO:0000256" key="8">
    <source>
        <dbReference type="RuleBase" id="RU365004"/>
    </source>
</evidence>
<dbReference type="Gene3D" id="2.130.10.10">
    <property type="entry name" value="YVTN repeat-like/Quinoprotein amine dehydrogenase"/>
    <property type="match status" value="1"/>
</dbReference>
<organism evidence="9 10">
    <name type="scientific">Babjeviella inositovora NRRL Y-12698</name>
    <dbReference type="NCBI Taxonomy" id="984486"/>
    <lineage>
        <taxon>Eukaryota</taxon>
        <taxon>Fungi</taxon>
        <taxon>Dikarya</taxon>
        <taxon>Ascomycota</taxon>
        <taxon>Saccharomycotina</taxon>
        <taxon>Pichiomycetes</taxon>
        <taxon>Serinales incertae sedis</taxon>
        <taxon>Babjeviella</taxon>
    </lineage>
</organism>
<dbReference type="STRING" id="984486.A0A1E3R0C3"/>
<dbReference type="Pfam" id="PF00400">
    <property type="entry name" value="WD40"/>
    <property type="match status" value="1"/>
</dbReference>
<dbReference type="PANTHER" id="PTHR14773">
    <property type="entry name" value="WD REPEAT-CONTAINING PROTEIN 76"/>
    <property type="match status" value="1"/>
</dbReference>
<dbReference type="AlphaFoldDB" id="A0A1E3R0C3"/>
<evidence type="ECO:0000256" key="6">
    <source>
        <dbReference type="ARBA" id="ARBA00023125"/>
    </source>
</evidence>
<dbReference type="PROSITE" id="PS00678">
    <property type="entry name" value="WD_REPEATS_1"/>
    <property type="match status" value="1"/>
</dbReference>
<dbReference type="InterPro" id="IPR001680">
    <property type="entry name" value="WD40_rpt"/>
</dbReference>
<comment type="similarity">
    <text evidence="1 8">Belongs to the WD repeat DDB2/WDR76 family.</text>
</comment>
<dbReference type="GO" id="GO:0006974">
    <property type="term" value="P:DNA damage response"/>
    <property type="evidence" value="ECO:0007669"/>
    <property type="project" value="UniProtKB-KW"/>
</dbReference>
<dbReference type="EMBL" id="KV454426">
    <property type="protein sequence ID" value="ODQ82812.1"/>
    <property type="molecule type" value="Genomic_DNA"/>
</dbReference>
<evidence type="ECO:0000256" key="7">
    <source>
        <dbReference type="PROSITE-ProRule" id="PRU00221"/>
    </source>
</evidence>
<dbReference type="InterPro" id="IPR036322">
    <property type="entry name" value="WD40_repeat_dom_sf"/>
</dbReference>
<dbReference type="GO" id="GO:0000785">
    <property type="term" value="C:chromatin"/>
    <property type="evidence" value="ECO:0007669"/>
    <property type="project" value="EnsemblFungi"/>
</dbReference>
<dbReference type="PROSITE" id="PS50294">
    <property type="entry name" value="WD_REPEATS_REGION"/>
    <property type="match status" value="1"/>
</dbReference>
<keyword evidence="5 8" id="KW-0227">DNA damage</keyword>
<dbReference type="PROSITE" id="PS50082">
    <property type="entry name" value="WD_REPEATS_2"/>
    <property type="match status" value="1"/>
</dbReference>
<proteinExistence type="inferred from homology"/>
<comment type="function">
    <text evidence="8">DNA-binding protein that binds to both single- and double-stranded DNA. Binds preferentially to UV-damaged DNA. May be involved in DNA-metabolic processes.</text>
</comment>
<dbReference type="GO" id="GO:2000001">
    <property type="term" value="P:regulation of DNA damage checkpoint"/>
    <property type="evidence" value="ECO:0007669"/>
    <property type="project" value="EnsemblFungi"/>
</dbReference>